<dbReference type="GO" id="GO:0016787">
    <property type="term" value="F:hydrolase activity"/>
    <property type="evidence" value="ECO:0007669"/>
    <property type="project" value="UniProtKB-KW"/>
</dbReference>
<dbReference type="RefSeq" id="WP_183657704.1">
    <property type="nucleotide sequence ID" value="NZ_JACHWU010000005.1"/>
</dbReference>
<evidence type="ECO:0000313" key="6">
    <source>
        <dbReference type="EMBL" id="MBB3052798.1"/>
    </source>
</evidence>
<protein>
    <submittedName>
        <fullName evidence="6">Mutator protein MutT</fullName>
    </submittedName>
</protein>
<reference evidence="6 7" key="1">
    <citation type="submission" date="2020-08" db="EMBL/GenBank/DDBJ databases">
        <title>Genomic Encyclopedia of Type Strains, Phase III (KMG-III): the genomes of soil and plant-associated and newly described type strains.</title>
        <authorList>
            <person name="Whitman W."/>
        </authorList>
    </citation>
    <scope>NUCLEOTIDE SEQUENCE [LARGE SCALE GENOMIC DNA]</scope>
    <source>
        <strain evidence="6 7">CECT 8577</strain>
    </source>
</reference>
<dbReference type="Proteomes" id="UP000550714">
    <property type="component" value="Unassembled WGS sequence"/>
</dbReference>
<accession>A0A839S4Z7</accession>
<proteinExistence type="inferred from homology"/>
<dbReference type="PRINTS" id="PR00502">
    <property type="entry name" value="NUDIXFAMILY"/>
</dbReference>
<dbReference type="InterPro" id="IPR000086">
    <property type="entry name" value="NUDIX_hydrolase_dom"/>
</dbReference>
<comment type="caution">
    <text evidence="6">The sequence shown here is derived from an EMBL/GenBank/DDBJ whole genome shotgun (WGS) entry which is preliminary data.</text>
</comment>
<dbReference type="PANTHER" id="PTHR43046">
    <property type="entry name" value="GDP-MANNOSE MANNOSYL HYDROLASE"/>
    <property type="match status" value="1"/>
</dbReference>
<name>A0A839S4Z7_9PSEU</name>
<evidence type="ECO:0000256" key="3">
    <source>
        <dbReference type="ARBA" id="ARBA00022801"/>
    </source>
</evidence>
<dbReference type="CDD" id="cd04673">
    <property type="entry name" value="NUDIX_ADPRase"/>
    <property type="match status" value="1"/>
</dbReference>
<dbReference type="Pfam" id="PF00293">
    <property type="entry name" value="NUDIX"/>
    <property type="match status" value="1"/>
</dbReference>
<evidence type="ECO:0000256" key="4">
    <source>
        <dbReference type="RuleBase" id="RU003476"/>
    </source>
</evidence>
<dbReference type="SUPFAM" id="SSF55811">
    <property type="entry name" value="Nudix"/>
    <property type="match status" value="1"/>
</dbReference>
<organism evidence="6 7">
    <name type="scientific">Prauserella isguenensis</name>
    <dbReference type="NCBI Taxonomy" id="1470180"/>
    <lineage>
        <taxon>Bacteria</taxon>
        <taxon>Bacillati</taxon>
        <taxon>Actinomycetota</taxon>
        <taxon>Actinomycetes</taxon>
        <taxon>Pseudonocardiales</taxon>
        <taxon>Pseudonocardiaceae</taxon>
        <taxon>Prauserella</taxon>
    </lineage>
</organism>
<sequence>MDHIRCVGGIVHDTDGRLLLIRRANEPARGRWSLPGGRVEPGETDRDAVVRELAEETGLTVEAGALVGRVTREPYLIHDYRCVVRGGRLTAGDDASDARWVDRAELTRMEYHDELTDNLVSTLRAWGMLPHDSP</sequence>
<gene>
    <name evidence="6" type="ORF">FHS23_003839</name>
</gene>
<dbReference type="AlphaFoldDB" id="A0A839S4Z7"/>
<dbReference type="PROSITE" id="PS00893">
    <property type="entry name" value="NUDIX_BOX"/>
    <property type="match status" value="1"/>
</dbReference>
<dbReference type="InterPro" id="IPR020084">
    <property type="entry name" value="NUDIX_hydrolase_CS"/>
</dbReference>
<dbReference type="InterPro" id="IPR020476">
    <property type="entry name" value="Nudix_hydrolase"/>
</dbReference>
<evidence type="ECO:0000256" key="1">
    <source>
        <dbReference type="ARBA" id="ARBA00001946"/>
    </source>
</evidence>
<keyword evidence="3 4" id="KW-0378">Hydrolase</keyword>
<feature type="domain" description="Nudix hydrolase" evidence="5">
    <location>
        <begin position="2"/>
        <end position="129"/>
    </location>
</feature>
<evidence type="ECO:0000313" key="7">
    <source>
        <dbReference type="Proteomes" id="UP000550714"/>
    </source>
</evidence>
<dbReference type="Gene3D" id="3.90.79.10">
    <property type="entry name" value="Nucleoside Triphosphate Pyrophosphohydrolase"/>
    <property type="match status" value="1"/>
</dbReference>
<comment type="similarity">
    <text evidence="2 4">Belongs to the Nudix hydrolase family.</text>
</comment>
<keyword evidence="7" id="KW-1185">Reference proteome</keyword>
<dbReference type="InterPro" id="IPR015797">
    <property type="entry name" value="NUDIX_hydrolase-like_dom_sf"/>
</dbReference>
<evidence type="ECO:0000259" key="5">
    <source>
        <dbReference type="PROSITE" id="PS51462"/>
    </source>
</evidence>
<dbReference type="PANTHER" id="PTHR43046:SF14">
    <property type="entry name" value="MUTT_NUDIX FAMILY PROTEIN"/>
    <property type="match status" value="1"/>
</dbReference>
<evidence type="ECO:0000256" key="2">
    <source>
        <dbReference type="ARBA" id="ARBA00005582"/>
    </source>
</evidence>
<comment type="cofactor">
    <cofactor evidence="1">
        <name>Mg(2+)</name>
        <dbReference type="ChEBI" id="CHEBI:18420"/>
    </cofactor>
</comment>
<dbReference type="PROSITE" id="PS51462">
    <property type="entry name" value="NUDIX"/>
    <property type="match status" value="1"/>
</dbReference>
<dbReference type="EMBL" id="JACHWU010000005">
    <property type="protein sequence ID" value="MBB3052798.1"/>
    <property type="molecule type" value="Genomic_DNA"/>
</dbReference>